<evidence type="ECO:0000256" key="1">
    <source>
        <dbReference type="SAM" id="MobiDB-lite"/>
    </source>
</evidence>
<feature type="compositionally biased region" description="Low complexity" evidence="1">
    <location>
        <begin position="76"/>
        <end position="90"/>
    </location>
</feature>
<dbReference type="Proteomes" id="UP001357485">
    <property type="component" value="Unassembled WGS sequence"/>
</dbReference>
<dbReference type="EMBL" id="JAVRRA010002825">
    <property type="protein sequence ID" value="KAK5277152.1"/>
    <property type="molecule type" value="Genomic_DNA"/>
</dbReference>
<evidence type="ECO:0000313" key="3">
    <source>
        <dbReference type="Proteomes" id="UP001357485"/>
    </source>
</evidence>
<gene>
    <name evidence="2" type="ORF">LTR16_010168</name>
</gene>
<feature type="region of interest" description="Disordered" evidence="1">
    <location>
        <begin position="1"/>
        <end position="40"/>
    </location>
</feature>
<name>A0ABR0M234_9PEZI</name>
<comment type="caution">
    <text evidence="2">The sequence shown here is derived from an EMBL/GenBank/DDBJ whole genome shotgun (WGS) entry which is preliminary data.</text>
</comment>
<sequence>MADFSPDESRVHFEYSPDGDTPIDPQLGGRGARPRQHVDSQFIDPALRDDASAVLISQGSNTGSLPPPAAMLQGAQPLSSSSLLDDQSPSFAHMGPTFHNLPTPSAVMYRRNNALEDDGYIYLDHGDDRMDEDYQLSRDRTDEDYEPTRKRQRYNDSIDDDQIILNPHPKKRKPNDDPNKTMLPPKSGATKQFLKEKERK</sequence>
<feature type="compositionally biased region" description="Basic and acidic residues" evidence="1">
    <location>
        <begin position="135"/>
        <end position="156"/>
    </location>
</feature>
<evidence type="ECO:0000313" key="2">
    <source>
        <dbReference type="EMBL" id="KAK5277152.1"/>
    </source>
</evidence>
<reference evidence="2 3" key="1">
    <citation type="submission" date="2023-08" db="EMBL/GenBank/DDBJ databases">
        <title>Black Yeasts Isolated from many extreme environments.</title>
        <authorList>
            <person name="Coleine C."/>
            <person name="Stajich J.E."/>
            <person name="Selbmann L."/>
        </authorList>
    </citation>
    <scope>NUCLEOTIDE SEQUENCE [LARGE SCALE GENOMIC DNA]</scope>
    <source>
        <strain evidence="2 3">CCFEE 536</strain>
    </source>
</reference>
<protein>
    <submittedName>
        <fullName evidence="2">Uncharacterized protein</fullName>
    </submittedName>
</protein>
<feature type="non-terminal residue" evidence="2">
    <location>
        <position position="200"/>
    </location>
</feature>
<feature type="region of interest" description="Disordered" evidence="1">
    <location>
        <begin position="135"/>
        <end position="200"/>
    </location>
</feature>
<feature type="region of interest" description="Disordered" evidence="1">
    <location>
        <begin position="57"/>
        <end position="102"/>
    </location>
</feature>
<keyword evidence="3" id="KW-1185">Reference proteome</keyword>
<organism evidence="2 3">
    <name type="scientific">Cryomyces antarcticus</name>
    <dbReference type="NCBI Taxonomy" id="329879"/>
    <lineage>
        <taxon>Eukaryota</taxon>
        <taxon>Fungi</taxon>
        <taxon>Dikarya</taxon>
        <taxon>Ascomycota</taxon>
        <taxon>Pezizomycotina</taxon>
        <taxon>Dothideomycetes</taxon>
        <taxon>Dothideomycetes incertae sedis</taxon>
        <taxon>Cryomyces</taxon>
    </lineage>
</organism>
<accession>A0ABR0M234</accession>
<proteinExistence type="predicted"/>